<comment type="catalytic activity">
    <reaction evidence="12">
        <text>a ganglioside GM2 (d18:1(4E)) + H2O = a ganglioside GM3 (d18:1(4E)) + N-acetyl-beta-D-galactosamine</text>
        <dbReference type="Rhea" id="RHEA:47940"/>
        <dbReference type="ChEBI" id="CHEBI:15377"/>
        <dbReference type="ChEBI" id="CHEBI:28497"/>
        <dbReference type="ChEBI" id="CHEBI:60065"/>
        <dbReference type="ChEBI" id="CHEBI:71502"/>
    </reaction>
    <physiologicalReaction direction="left-to-right" evidence="12">
        <dbReference type="Rhea" id="RHEA:47941"/>
    </physiologicalReaction>
</comment>
<dbReference type="Proteomes" id="UP001318040">
    <property type="component" value="Chromosome 1"/>
</dbReference>
<dbReference type="GeneID" id="116939875"/>
<sequence length="564" mass="63508">MAACTAAAAVRTTPLPLLLLPLLLLLLVHAAAGETMVAEDWLEKPPRGDSPFGSVWPRPQVLRSSAIALQLSHERFRLEHDPASSAQVGCQVLDDAFRRYYNIIFSGSPYPGASSKLHRKPTTKTRAVGEVSLLSVLVQSSHNDCNDFPGLNSNESYELSVQAGESLLQAPSVWGALRGLETFSQLAYRDDNDGILMNKTEVVDFPRFRHRGLLLDTSRHYLPLIVILETLDAMAYNKLNVFHWHIVDDQSFPYQSQTFPELSEKGAYNPSRAIYTETDVGAVIWYARERGIRVIPEFDTPGHTQSWGKGEPNLLTPCYNGKEPSGLFGPVHPVTNSTYDFMKKLFNEISNAFPDHYIHLGGDEVSFSCWQSNPDITSFMEKMSFGKDYKKLESYYIQQILDIVASYKKGYMVWQEVFDNGVKLKPDTVVHVWKFMAEHYKQEMADVTAAGFSTLLSAPWYINSIAYGQDWTKYYAVEPLDFHGTDKQKELVVGGEACLWGEYVDGTNLTPRLWPRASAVAERLWSDKSVTDVNDAYSRLAKHRCRMVQRGIAAQPLFVGFCDI</sequence>
<keyword evidence="5 16" id="KW-0378">Hydrolase</keyword>
<feature type="domain" description="Beta-hexosaminidase eukaryotic type N-terminal" evidence="21">
    <location>
        <begin position="55"/>
        <end position="186"/>
    </location>
</feature>
<evidence type="ECO:0000256" key="3">
    <source>
        <dbReference type="ARBA" id="ARBA00006285"/>
    </source>
</evidence>
<dbReference type="GO" id="GO:0004563">
    <property type="term" value="F:beta-N-acetylhexosaminidase activity"/>
    <property type="evidence" value="ECO:0007669"/>
    <property type="project" value="UniProtKB-EC"/>
</dbReference>
<evidence type="ECO:0000256" key="18">
    <source>
        <dbReference type="PIRSR" id="PIRSR001093-2"/>
    </source>
</evidence>
<gene>
    <name evidence="23" type="primary">LOC116939875</name>
</gene>
<name>A0AAJ7WQ72_PETMA</name>
<evidence type="ECO:0000256" key="13">
    <source>
        <dbReference type="ARBA" id="ARBA00043827"/>
    </source>
</evidence>
<dbReference type="Gene3D" id="3.30.379.10">
    <property type="entry name" value="Chitobiase/beta-hexosaminidase domain 2-like"/>
    <property type="match status" value="1"/>
</dbReference>
<keyword evidence="8" id="KW-0325">Glycoprotein</keyword>
<dbReference type="EC" id="3.2.1.52" evidence="16"/>
<evidence type="ECO:0000313" key="22">
    <source>
        <dbReference type="Proteomes" id="UP001318040"/>
    </source>
</evidence>
<evidence type="ECO:0000256" key="14">
    <source>
        <dbReference type="ARBA" id="ARBA00047301"/>
    </source>
</evidence>
<keyword evidence="9" id="KW-0458">Lysosome</keyword>
<evidence type="ECO:0000256" key="4">
    <source>
        <dbReference type="ARBA" id="ARBA00022729"/>
    </source>
</evidence>
<feature type="disulfide bond" evidence="18">
    <location>
        <begin position="545"/>
        <end position="562"/>
    </location>
</feature>
<evidence type="ECO:0000256" key="6">
    <source>
        <dbReference type="ARBA" id="ARBA00023098"/>
    </source>
</evidence>
<evidence type="ECO:0000256" key="12">
    <source>
        <dbReference type="ARBA" id="ARBA00043767"/>
    </source>
</evidence>
<feature type="domain" description="Glycoside hydrolase family 20 catalytic" evidence="20">
    <location>
        <begin position="208"/>
        <end position="527"/>
    </location>
</feature>
<feature type="disulfide bond" evidence="18">
    <location>
        <begin position="90"/>
        <end position="145"/>
    </location>
</feature>
<dbReference type="SUPFAM" id="SSF55545">
    <property type="entry name" value="beta-N-acetylhexosaminidase-like domain"/>
    <property type="match status" value="1"/>
</dbReference>
<organism evidence="22 23">
    <name type="scientific">Petromyzon marinus</name>
    <name type="common">Sea lamprey</name>
    <dbReference type="NCBI Taxonomy" id="7757"/>
    <lineage>
        <taxon>Eukaryota</taxon>
        <taxon>Metazoa</taxon>
        <taxon>Chordata</taxon>
        <taxon>Craniata</taxon>
        <taxon>Vertebrata</taxon>
        <taxon>Cyclostomata</taxon>
        <taxon>Hyperoartia</taxon>
        <taxon>Petromyzontiformes</taxon>
        <taxon>Petromyzontidae</taxon>
        <taxon>Petromyzon</taxon>
    </lineage>
</organism>
<evidence type="ECO:0000256" key="2">
    <source>
        <dbReference type="ARBA" id="ARBA00004371"/>
    </source>
</evidence>
<evidence type="ECO:0000256" key="11">
    <source>
        <dbReference type="ARBA" id="ARBA00023505"/>
    </source>
</evidence>
<dbReference type="PANTHER" id="PTHR22600:SF21">
    <property type="entry name" value="BETA-HEXOSAMINIDASE A"/>
    <property type="match status" value="1"/>
</dbReference>
<dbReference type="RefSeq" id="XP_032804728.1">
    <property type="nucleotide sequence ID" value="XM_032948837.1"/>
</dbReference>
<reference evidence="23" key="1">
    <citation type="submission" date="2025-08" db="UniProtKB">
        <authorList>
            <consortium name="RefSeq"/>
        </authorList>
    </citation>
    <scope>IDENTIFICATION</scope>
    <source>
        <tissue evidence="23">Sperm</tissue>
    </source>
</reference>
<dbReference type="KEGG" id="pmrn:116939875"/>
<dbReference type="PANTHER" id="PTHR22600">
    <property type="entry name" value="BETA-HEXOSAMINIDASE"/>
    <property type="match status" value="1"/>
</dbReference>
<dbReference type="GO" id="GO:0006689">
    <property type="term" value="P:ganglioside catabolic process"/>
    <property type="evidence" value="ECO:0007669"/>
    <property type="project" value="TreeGrafter"/>
</dbReference>
<feature type="active site" description="Proton donor" evidence="17">
    <location>
        <position position="364"/>
    </location>
</feature>
<evidence type="ECO:0000256" key="19">
    <source>
        <dbReference type="SAM" id="SignalP"/>
    </source>
</evidence>
<dbReference type="SUPFAM" id="SSF51445">
    <property type="entry name" value="(Trans)glycosidases"/>
    <property type="match status" value="1"/>
</dbReference>
<evidence type="ECO:0000256" key="17">
    <source>
        <dbReference type="PIRSR" id="PIRSR001093-1"/>
    </source>
</evidence>
<evidence type="ECO:0000256" key="7">
    <source>
        <dbReference type="ARBA" id="ARBA00023157"/>
    </source>
</evidence>
<evidence type="ECO:0000259" key="20">
    <source>
        <dbReference type="Pfam" id="PF00728"/>
    </source>
</evidence>
<evidence type="ECO:0000313" key="23">
    <source>
        <dbReference type="RefSeq" id="XP_032804728.1"/>
    </source>
</evidence>
<feature type="disulfide bond" evidence="18">
    <location>
        <begin position="318"/>
        <end position="369"/>
    </location>
</feature>
<keyword evidence="22" id="KW-1185">Reference proteome</keyword>
<accession>A0AAJ7WQ72</accession>
<dbReference type="Pfam" id="PF00728">
    <property type="entry name" value="Glyco_hydro_20"/>
    <property type="match status" value="1"/>
</dbReference>
<evidence type="ECO:0000256" key="5">
    <source>
        <dbReference type="ARBA" id="ARBA00022801"/>
    </source>
</evidence>
<evidence type="ECO:0000256" key="1">
    <source>
        <dbReference type="ARBA" id="ARBA00001231"/>
    </source>
</evidence>
<keyword evidence="10 16" id="KW-0326">Glycosidase</keyword>
<keyword evidence="7 18" id="KW-1015">Disulfide bond</keyword>
<dbReference type="GO" id="GO:0005764">
    <property type="term" value="C:lysosome"/>
    <property type="evidence" value="ECO:0007669"/>
    <property type="project" value="UniProtKB-SubCell"/>
</dbReference>
<dbReference type="CDD" id="cd06562">
    <property type="entry name" value="GH20_HexA_HexB-like"/>
    <property type="match status" value="1"/>
</dbReference>
<comment type="similarity">
    <text evidence="3 16">Belongs to the glycosyl hydrolase 20 family.</text>
</comment>
<dbReference type="GO" id="GO:0030203">
    <property type="term" value="P:glycosaminoglycan metabolic process"/>
    <property type="evidence" value="ECO:0007669"/>
    <property type="project" value="TreeGrafter"/>
</dbReference>
<dbReference type="InterPro" id="IPR029019">
    <property type="entry name" value="HEX_eukaryotic_N"/>
</dbReference>
<comment type="catalytic activity">
    <reaction evidence="1 16">
        <text>Hydrolysis of terminal non-reducing N-acetyl-D-hexosamine residues in N-acetyl-beta-D-hexosaminides.</text>
        <dbReference type="EC" id="3.2.1.52"/>
    </reaction>
</comment>
<feature type="chain" id="PRO_5042562078" description="Beta-hexosaminidase" evidence="19">
    <location>
        <begin position="34"/>
        <end position="564"/>
    </location>
</feature>
<comment type="catalytic activity">
    <reaction evidence="13">
        <text>a ganglioside GM2 + H2O = a ganglioside GM3 + N-acetyl-beta-D-galactosamine</text>
        <dbReference type="Rhea" id="RHEA:47968"/>
        <dbReference type="ChEBI" id="CHEBI:15377"/>
        <dbReference type="ChEBI" id="CHEBI:28497"/>
        <dbReference type="ChEBI" id="CHEBI:79210"/>
        <dbReference type="ChEBI" id="CHEBI:79218"/>
    </reaction>
    <physiologicalReaction direction="left-to-right" evidence="13">
        <dbReference type="Rhea" id="RHEA:47969"/>
    </physiologicalReaction>
</comment>
<proteinExistence type="inferred from homology"/>
<evidence type="ECO:0000256" key="8">
    <source>
        <dbReference type="ARBA" id="ARBA00023180"/>
    </source>
</evidence>
<dbReference type="InterPro" id="IPR029018">
    <property type="entry name" value="Hex-like_dom2"/>
</dbReference>
<comment type="catalytic activity">
    <reaction evidence="14">
        <text>N-acetyl-beta-D-galactosaminyl-(1-&gt;4)-beta-D-3-sulfogalactosyl-(1-&gt;4)-beta-D-glucosyl-(1&lt;-&gt;1')-ceramide + H2O = a beta-D-3-sulfogalactosyl-(1-&gt;4)-beta-D-glucosyl-(1&lt;-&gt;1')-ceramide + N-acetyl-beta-D-galactosamine</text>
        <dbReference type="Rhea" id="RHEA:48276"/>
        <dbReference type="ChEBI" id="CHEBI:15377"/>
        <dbReference type="ChEBI" id="CHEBI:28497"/>
        <dbReference type="ChEBI" id="CHEBI:90163"/>
        <dbReference type="ChEBI" id="CHEBI:90164"/>
    </reaction>
    <physiologicalReaction direction="left-to-right" evidence="14">
        <dbReference type="Rhea" id="RHEA:48277"/>
    </physiologicalReaction>
</comment>
<dbReference type="InterPro" id="IPR015883">
    <property type="entry name" value="Glyco_hydro_20_cat"/>
</dbReference>
<keyword evidence="4 19" id="KW-0732">Signal</keyword>
<dbReference type="PIRSF" id="PIRSF001093">
    <property type="entry name" value="B-hxosamndse_ab_euk"/>
    <property type="match status" value="1"/>
</dbReference>
<comment type="catalytic activity">
    <reaction evidence="11">
        <text>beta-D-GalNAc-(1-&gt;4)-alpha-L-IdoA-(1-&gt;3)-beta-D-GalNAc-4-sulfate-(1-&gt;4)-alpha-L-IdoA-(1-&gt;3)-D-GalNAc-4-sulfate + H2O = alpha-L-IdoA-(1-&gt;3)-beta-D-GalNAc-4-sulfate-(1-&gt;4)-alpha-L-IdoA-(1-&gt;3)-D-GalNAc-4-sulfate + N-acetyl-D-galactosamine</text>
        <dbReference type="Rhea" id="RHEA:64372"/>
        <dbReference type="ChEBI" id="CHEBI:15377"/>
        <dbReference type="ChEBI" id="CHEBI:28037"/>
        <dbReference type="ChEBI" id="CHEBI:152565"/>
        <dbReference type="ChEBI" id="CHEBI:152566"/>
    </reaction>
    <physiologicalReaction direction="left-to-right" evidence="11">
        <dbReference type="Rhea" id="RHEA:64373"/>
    </physiologicalReaction>
</comment>
<dbReference type="AlphaFoldDB" id="A0AAJ7WQ72"/>
<dbReference type="InterPro" id="IPR017853">
    <property type="entry name" value="GH"/>
</dbReference>
<evidence type="ECO:0000256" key="15">
    <source>
        <dbReference type="ARBA" id="ARBA00049464"/>
    </source>
</evidence>
<dbReference type="Pfam" id="PF14845">
    <property type="entry name" value="Glycohydro_20b2"/>
    <property type="match status" value="1"/>
</dbReference>
<evidence type="ECO:0000259" key="21">
    <source>
        <dbReference type="Pfam" id="PF14845"/>
    </source>
</evidence>
<protein>
    <recommendedName>
        <fullName evidence="16">Beta-hexosaminidase</fullName>
        <ecNumber evidence="16">3.2.1.52</ecNumber>
    </recommendedName>
</protein>
<evidence type="ECO:0000256" key="9">
    <source>
        <dbReference type="ARBA" id="ARBA00023228"/>
    </source>
</evidence>
<comment type="catalytic activity">
    <reaction evidence="15">
        <text>N-acetyl-beta-D-6-sulfogalactosaminyl-(1-&gt;4)-alpha-L-iduronyl-(1-&gt;3)-N-acetyl-D-6-sulfogalactosamine + H2O = alpha-L-iduronyl-(1-&gt;3)-N-acetyl-D-6-sulfogalactosamine + N-acetyl-D-6-sulfogalactosamine</text>
        <dbReference type="Rhea" id="RHEA:64384"/>
        <dbReference type="ChEBI" id="CHEBI:15377"/>
        <dbReference type="ChEBI" id="CHEBI:152567"/>
        <dbReference type="ChEBI" id="CHEBI:152568"/>
        <dbReference type="ChEBI" id="CHEBI:153064"/>
    </reaction>
    <physiologicalReaction direction="left-to-right" evidence="15">
        <dbReference type="Rhea" id="RHEA:64385"/>
    </physiologicalReaction>
</comment>
<dbReference type="Gene3D" id="3.20.20.80">
    <property type="entry name" value="Glycosidases"/>
    <property type="match status" value="1"/>
</dbReference>
<evidence type="ECO:0000256" key="10">
    <source>
        <dbReference type="ARBA" id="ARBA00023295"/>
    </source>
</evidence>
<dbReference type="GO" id="GO:0005975">
    <property type="term" value="P:carbohydrate metabolic process"/>
    <property type="evidence" value="ECO:0007669"/>
    <property type="project" value="InterPro"/>
</dbReference>
<evidence type="ECO:0000256" key="16">
    <source>
        <dbReference type="PIRNR" id="PIRNR001093"/>
    </source>
</evidence>
<comment type="subcellular location">
    <subcellularLocation>
        <location evidence="2">Lysosome</location>
    </subcellularLocation>
</comment>
<dbReference type="InterPro" id="IPR025705">
    <property type="entry name" value="Beta_hexosaminidase_sua/sub"/>
</dbReference>
<dbReference type="GO" id="GO:0016020">
    <property type="term" value="C:membrane"/>
    <property type="evidence" value="ECO:0007669"/>
    <property type="project" value="TreeGrafter"/>
</dbReference>
<feature type="signal peptide" evidence="19">
    <location>
        <begin position="1"/>
        <end position="33"/>
    </location>
</feature>
<dbReference type="FunFam" id="3.20.20.80:FF:000049">
    <property type="entry name" value="Beta-hexosaminidase A"/>
    <property type="match status" value="1"/>
</dbReference>
<keyword evidence="6" id="KW-0443">Lipid metabolism</keyword>
<dbReference type="PRINTS" id="PR00738">
    <property type="entry name" value="GLHYDRLASE20"/>
</dbReference>